<reference evidence="8 9" key="1">
    <citation type="submission" date="2016-11" db="EMBL/GenBank/DDBJ databases">
        <title>The macronuclear genome of Stentor coeruleus: a giant cell with tiny introns.</title>
        <authorList>
            <person name="Slabodnick M."/>
            <person name="Ruby J.G."/>
            <person name="Reiff S.B."/>
            <person name="Swart E.C."/>
            <person name="Gosai S."/>
            <person name="Prabakaran S."/>
            <person name="Witkowska E."/>
            <person name="Larue G.E."/>
            <person name="Fisher S."/>
            <person name="Freeman R.M."/>
            <person name="Gunawardena J."/>
            <person name="Chu W."/>
            <person name="Stover N.A."/>
            <person name="Gregory B.D."/>
            <person name="Nowacki M."/>
            <person name="Derisi J."/>
            <person name="Roy S.W."/>
            <person name="Marshall W.F."/>
            <person name="Sood P."/>
        </authorList>
    </citation>
    <scope>NUCLEOTIDE SEQUENCE [LARGE SCALE GENOMIC DNA]</scope>
    <source>
        <strain evidence="8">WM001</strain>
    </source>
</reference>
<comment type="caution">
    <text evidence="8">The sequence shown here is derived from an EMBL/GenBank/DDBJ whole genome shotgun (WGS) entry which is preliminary data.</text>
</comment>
<gene>
    <name evidence="8" type="ORF">SteCoe_30173</name>
</gene>
<evidence type="ECO:0000256" key="3">
    <source>
        <dbReference type="ARBA" id="ARBA00022692"/>
    </source>
</evidence>
<feature type="transmembrane region" description="Helical" evidence="7">
    <location>
        <begin position="234"/>
        <end position="257"/>
    </location>
</feature>
<evidence type="ECO:0000256" key="5">
    <source>
        <dbReference type="ARBA" id="ARBA00023136"/>
    </source>
</evidence>
<dbReference type="InterPro" id="IPR007603">
    <property type="entry name" value="Choline_transptr-like"/>
</dbReference>
<feature type="transmembrane region" description="Helical" evidence="7">
    <location>
        <begin position="21"/>
        <end position="45"/>
    </location>
</feature>
<feature type="transmembrane region" description="Helical" evidence="7">
    <location>
        <begin position="495"/>
        <end position="514"/>
    </location>
</feature>
<evidence type="ECO:0000256" key="2">
    <source>
        <dbReference type="ARBA" id="ARBA00007168"/>
    </source>
</evidence>
<evidence type="ECO:0000313" key="8">
    <source>
        <dbReference type="EMBL" id="OMJ71580.1"/>
    </source>
</evidence>
<sequence>MKKAEVDHSTFKDGPSGDRRCTDIFCCLIFFCFVIAMCSLGYYGYQKGDPDSVIYPYDSAGNQCGRPGTPTESYEYVYFLNPSDNTTSTRWKVCVKSCPSKDSNTTTDCYVNQWVTNCTFIANGTNYTPYASYDLLHRVCMPEAVTDYFKQYLSDNEMMSFGADVIRCKYIVLAVLGISVGVSIIYLLFLRYFIGIVVWMIVSALVLLFALFGGYYNYQIFDEKSGILDQNTVIQYWCIAIGCYLAAFLSLLIAICLRNRIGLAAAIMKSATIFIDDVWSIIFVPMIFFILSVAIFFLWITALIYLYSSGTIEINNGTNETNSVLAKFTHDQQLKNAMWFEFLGIFWINSFKVALLQFIISFACLVWYFTINKADLNRPISRGVTNGLVFHLGSLAYGSLLLTIVILFKWFLSLMSKIYKDSEGSNAIVVCVCKCINCCVQCFDRFIKFLDHQAFIRIALTGENFCEAAHKSFEMIWENAGRFTALGGVGTVFNFLGKISITCCSAYLGFLIITTDENYKSQINSAIGPTIVFAIVSYSIACLFMGVYEISADTIVQAFILDEKMNGVNKTKYAPEPIKEFMEDRGKDN</sequence>
<feature type="transmembrane region" description="Helical" evidence="7">
    <location>
        <begin position="278"/>
        <end position="307"/>
    </location>
</feature>
<keyword evidence="9" id="KW-1185">Reference proteome</keyword>
<dbReference type="AlphaFoldDB" id="A0A1R2B4P2"/>
<evidence type="ECO:0000256" key="1">
    <source>
        <dbReference type="ARBA" id="ARBA00004141"/>
    </source>
</evidence>
<dbReference type="GO" id="GO:0005886">
    <property type="term" value="C:plasma membrane"/>
    <property type="evidence" value="ECO:0007669"/>
    <property type="project" value="UniProtKB-SubCell"/>
</dbReference>
<evidence type="ECO:0000256" key="6">
    <source>
        <dbReference type="ARBA" id="ARBA00023180"/>
    </source>
</evidence>
<protein>
    <recommendedName>
        <fullName evidence="7">Choline transporter-like protein</fullName>
    </recommendedName>
</protein>
<keyword evidence="4 7" id="KW-1133">Transmembrane helix</keyword>
<dbReference type="Proteomes" id="UP000187209">
    <property type="component" value="Unassembled WGS sequence"/>
</dbReference>
<feature type="transmembrane region" description="Helical" evidence="7">
    <location>
        <begin position="170"/>
        <end position="189"/>
    </location>
</feature>
<comment type="function">
    <text evidence="7">Choline transporter.</text>
</comment>
<comment type="subcellular location">
    <subcellularLocation>
        <location evidence="7">Cell membrane</location>
        <topology evidence="7">Multi-pass membrane protein</topology>
    </subcellularLocation>
    <subcellularLocation>
        <location evidence="1">Membrane</location>
        <topology evidence="1">Multi-pass membrane protein</topology>
    </subcellularLocation>
</comment>
<evidence type="ECO:0000256" key="4">
    <source>
        <dbReference type="ARBA" id="ARBA00022989"/>
    </source>
</evidence>
<dbReference type="Pfam" id="PF04515">
    <property type="entry name" value="Choline_transpo"/>
    <property type="match status" value="1"/>
</dbReference>
<feature type="transmembrane region" description="Helical" evidence="7">
    <location>
        <begin position="526"/>
        <end position="548"/>
    </location>
</feature>
<dbReference type="EMBL" id="MPUH01000977">
    <property type="protein sequence ID" value="OMJ71580.1"/>
    <property type="molecule type" value="Genomic_DNA"/>
</dbReference>
<dbReference type="OrthoDB" id="420519at2759"/>
<feature type="transmembrane region" description="Helical" evidence="7">
    <location>
        <begin position="389"/>
        <end position="412"/>
    </location>
</feature>
<accession>A0A1R2B4P2</accession>
<keyword evidence="6" id="KW-0325">Glycoprotein</keyword>
<dbReference type="GO" id="GO:0022857">
    <property type="term" value="F:transmembrane transporter activity"/>
    <property type="evidence" value="ECO:0007669"/>
    <property type="project" value="UniProtKB-UniRule"/>
</dbReference>
<keyword evidence="3 7" id="KW-0812">Transmembrane</keyword>
<proteinExistence type="inferred from homology"/>
<evidence type="ECO:0000256" key="7">
    <source>
        <dbReference type="RuleBase" id="RU368066"/>
    </source>
</evidence>
<feature type="transmembrane region" description="Helical" evidence="7">
    <location>
        <begin position="345"/>
        <end position="369"/>
    </location>
</feature>
<dbReference type="PANTHER" id="PTHR12385:SF14">
    <property type="entry name" value="CHOLINE TRANSPORTER-LIKE 2"/>
    <property type="match status" value="1"/>
</dbReference>
<organism evidence="8 9">
    <name type="scientific">Stentor coeruleus</name>
    <dbReference type="NCBI Taxonomy" id="5963"/>
    <lineage>
        <taxon>Eukaryota</taxon>
        <taxon>Sar</taxon>
        <taxon>Alveolata</taxon>
        <taxon>Ciliophora</taxon>
        <taxon>Postciliodesmatophora</taxon>
        <taxon>Heterotrichea</taxon>
        <taxon>Heterotrichida</taxon>
        <taxon>Stentoridae</taxon>
        <taxon>Stentor</taxon>
    </lineage>
</organism>
<name>A0A1R2B4P2_9CILI</name>
<comment type="similarity">
    <text evidence="2 7">Belongs to the CTL (choline transporter-like) family.</text>
</comment>
<feature type="transmembrane region" description="Helical" evidence="7">
    <location>
        <begin position="196"/>
        <end position="214"/>
    </location>
</feature>
<keyword evidence="5 7" id="KW-0472">Membrane</keyword>
<dbReference type="PANTHER" id="PTHR12385">
    <property type="entry name" value="CHOLINE TRANSPORTER-LIKE (SLC FAMILY 44)"/>
    <property type="match status" value="1"/>
</dbReference>
<evidence type="ECO:0000313" key="9">
    <source>
        <dbReference type="Proteomes" id="UP000187209"/>
    </source>
</evidence>